<dbReference type="PANTHER" id="PTHR38453:SF1">
    <property type="entry name" value="CYTOPLASMIC PROTEIN"/>
    <property type="match status" value="1"/>
</dbReference>
<name>A0A645ARU1_9ZZZZ</name>
<reference evidence="1" key="1">
    <citation type="submission" date="2019-08" db="EMBL/GenBank/DDBJ databases">
        <authorList>
            <person name="Kucharzyk K."/>
            <person name="Murdoch R.W."/>
            <person name="Higgins S."/>
            <person name="Loffler F."/>
        </authorList>
    </citation>
    <scope>NUCLEOTIDE SEQUENCE</scope>
</reference>
<gene>
    <name evidence="1" type="ORF">SDC9_102617</name>
</gene>
<evidence type="ECO:0000313" key="1">
    <source>
        <dbReference type="EMBL" id="MPM55820.1"/>
    </source>
</evidence>
<comment type="caution">
    <text evidence="1">The sequence shown here is derived from an EMBL/GenBank/DDBJ whole genome shotgun (WGS) entry which is preliminary data.</text>
</comment>
<organism evidence="1">
    <name type="scientific">bioreactor metagenome</name>
    <dbReference type="NCBI Taxonomy" id="1076179"/>
    <lineage>
        <taxon>unclassified sequences</taxon>
        <taxon>metagenomes</taxon>
        <taxon>ecological metagenomes</taxon>
    </lineage>
</organism>
<protein>
    <recommendedName>
        <fullName evidence="2">YbdD/YjiX family protein</fullName>
    </recommendedName>
</protein>
<proteinExistence type="predicted"/>
<evidence type="ECO:0008006" key="2">
    <source>
        <dbReference type="Google" id="ProtNLM"/>
    </source>
</evidence>
<dbReference type="Pfam" id="PF04328">
    <property type="entry name" value="Sel_put"/>
    <property type="match status" value="1"/>
</dbReference>
<dbReference type="EMBL" id="VSSQ01015451">
    <property type="protein sequence ID" value="MPM55820.1"/>
    <property type="molecule type" value="Genomic_DNA"/>
</dbReference>
<dbReference type="AlphaFoldDB" id="A0A645ARU1"/>
<dbReference type="InterPro" id="IPR007423">
    <property type="entry name" value="Sel_put"/>
</dbReference>
<accession>A0A645ARU1</accession>
<sequence>MFDLEKLKQTGSYLGRAARMMVGMPDYGTYLKHMQDNHPDKPYMSYEEFFKNRLDARYGGARQGMRCC</sequence>
<dbReference type="PANTHER" id="PTHR38453">
    <property type="entry name" value="CYTOPLASMIC PROTEIN-RELATED"/>
    <property type="match status" value="1"/>
</dbReference>